<gene>
    <name evidence="2" type="primary">BnaC02g09590D</name>
    <name evidence="1" type="ORF">DARMORV10_C02P10950.1</name>
    <name evidence="2" type="ORF">GSBRNA2T00059102001</name>
</gene>
<proteinExistence type="predicted"/>
<reference evidence="2" key="2">
    <citation type="submission" date="2014-06" db="EMBL/GenBank/DDBJ databases">
        <authorList>
            <person name="Genoscope - CEA"/>
        </authorList>
    </citation>
    <scope>NUCLEOTIDE SEQUENCE</scope>
</reference>
<sequence length="96" mass="10591">MSKRCLSCFNKSVKAEDVVEPVVLKDDEEETPTRRQTCIIGTLGYNAPEYLSTSADLYGKLGEGDSSSSLKNDFNKVKTFDLRGVTTTTTTTTKEK</sequence>
<dbReference type="PaxDb" id="3708-A0A078HFV4"/>
<dbReference type="Proteomes" id="UP001295469">
    <property type="component" value="Chromosome C02"/>
</dbReference>
<dbReference type="OMA" id="RRQTCII"/>
<protein>
    <submittedName>
        <fullName evidence="1">(rape) hypothetical protein</fullName>
    </submittedName>
    <submittedName>
        <fullName evidence="2">BnaC02g09590D protein</fullName>
    </submittedName>
</protein>
<dbReference type="EMBL" id="LK032358">
    <property type="protein sequence ID" value="CDY35693.1"/>
    <property type="molecule type" value="Genomic_DNA"/>
</dbReference>
<keyword evidence="3" id="KW-1185">Reference proteome</keyword>
<dbReference type="AlphaFoldDB" id="A0A078HFV4"/>
<dbReference type="EMBL" id="HG994366">
    <property type="protein sequence ID" value="CAF1889499.1"/>
    <property type="molecule type" value="Genomic_DNA"/>
</dbReference>
<name>A0A078HFV4_BRANA</name>
<dbReference type="Proteomes" id="UP000028999">
    <property type="component" value="Unassembled WGS sequence"/>
</dbReference>
<evidence type="ECO:0000313" key="2">
    <source>
        <dbReference type="EMBL" id="CDY35693.1"/>
    </source>
</evidence>
<organism evidence="2 3">
    <name type="scientific">Brassica napus</name>
    <name type="common">Rape</name>
    <dbReference type="NCBI Taxonomy" id="3708"/>
    <lineage>
        <taxon>Eukaryota</taxon>
        <taxon>Viridiplantae</taxon>
        <taxon>Streptophyta</taxon>
        <taxon>Embryophyta</taxon>
        <taxon>Tracheophyta</taxon>
        <taxon>Spermatophyta</taxon>
        <taxon>Magnoliopsida</taxon>
        <taxon>eudicotyledons</taxon>
        <taxon>Gunneridae</taxon>
        <taxon>Pentapetalae</taxon>
        <taxon>rosids</taxon>
        <taxon>malvids</taxon>
        <taxon>Brassicales</taxon>
        <taxon>Brassicaceae</taxon>
        <taxon>Brassiceae</taxon>
        <taxon>Brassica</taxon>
    </lineage>
</organism>
<accession>A0A078HFV4</accession>
<reference evidence="1" key="3">
    <citation type="submission" date="2021-01" db="EMBL/GenBank/DDBJ databases">
        <authorList>
            <consortium name="Genoscope - CEA"/>
            <person name="William W."/>
        </authorList>
    </citation>
    <scope>NUCLEOTIDE SEQUENCE</scope>
</reference>
<evidence type="ECO:0000313" key="3">
    <source>
        <dbReference type="Proteomes" id="UP000028999"/>
    </source>
</evidence>
<dbReference type="Gramene" id="CDY35693">
    <property type="protein sequence ID" value="CDY35693"/>
    <property type="gene ID" value="GSBRNA2T00059102001"/>
</dbReference>
<reference evidence="2 3" key="1">
    <citation type="journal article" date="2014" name="Science">
        <title>Plant genetics. Early allopolyploid evolution in the post-Neolithic Brassica napus oilseed genome.</title>
        <authorList>
            <person name="Chalhoub B."/>
            <person name="Denoeud F."/>
            <person name="Liu S."/>
            <person name="Parkin I.A."/>
            <person name="Tang H."/>
            <person name="Wang X."/>
            <person name="Chiquet J."/>
            <person name="Belcram H."/>
            <person name="Tong C."/>
            <person name="Samans B."/>
            <person name="Correa M."/>
            <person name="Da Silva C."/>
            <person name="Just J."/>
            <person name="Falentin C."/>
            <person name="Koh C.S."/>
            <person name="Le Clainche I."/>
            <person name="Bernard M."/>
            <person name="Bento P."/>
            <person name="Noel B."/>
            <person name="Labadie K."/>
            <person name="Alberti A."/>
            <person name="Charles M."/>
            <person name="Arnaud D."/>
            <person name="Guo H."/>
            <person name="Daviaud C."/>
            <person name="Alamery S."/>
            <person name="Jabbari K."/>
            <person name="Zhao M."/>
            <person name="Edger P.P."/>
            <person name="Chelaifa H."/>
            <person name="Tack D."/>
            <person name="Lassalle G."/>
            <person name="Mestiri I."/>
            <person name="Schnel N."/>
            <person name="Le Paslier M.C."/>
            <person name="Fan G."/>
            <person name="Renault V."/>
            <person name="Bayer P.E."/>
            <person name="Golicz A.A."/>
            <person name="Manoli S."/>
            <person name="Lee T.H."/>
            <person name="Thi V.H."/>
            <person name="Chalabi S."/>
            <person name="Hu Q."/>
            <person name="Fan C."/>
            <person name="Tollenaere R."/>
            <person name="Lu Y."/>
            <person name="Battail C."/>
            <person name="Shen J."/>
            <person name="Sidebottom C.H."/>
            <person name="Wang X."/>
            <person name="Canaguier A."/>
            <person name="Chauveau A."/>
            <person name="Berard A."/>
            <person name="Deniot G."/>
            <person name="Guan M."/>
            <person name="Liu Z."/>
            <person name="Sun F."/>
            <person name="Lim Y.P."/>
            <person name="Lyons E."/>
            <person name="Town C.D."/>
            <person name="Bancroft I."/>
            <person name="Wang X."/>
            <person name="Meng J."/>
            <person name="Ma J."/>
            <person name="Pires J.C."/>
            <person name="King G.J."/>
            <person name="Brunel D."/>
            <person name="Delourme R."/>
            <person name="Renard M."/>
            <person name="Aury J.M."/>
            <person name="Adams K.L."/>
            <person name="Batley J."/>
            <person name="Snowdon R.J."/>
            <person name="Tost J."/>
            <person name="Edwards D."/>
            <person name="Zhou Y."/>
            <person name="Hua W."/>
            <person name="Sharpe A.G."/>
            <person name="Paterson A.H."/>
            <person name="Guan C."/>
            <person name="Wincker P."/>
        </authorList>
    </citation>
    <scope>NUCLEOTIDE SEQUENCE [LARGE SCALE GENOMIC DNA]</scope>
    <source>
        <strain evidence="3">cv. Darmor-bzh</strain>
    </source>
</reference>
<evidence type="ECO:0000313" key="1">
    <source>
        <dbReference type="EMBL" id="CAF1889499.1"/>
    </source>
</evidence>